<reference evidence="1" key="2">
    <citation type="journal article" date="2015" name="Fish Shellfish Immunol.">
        <title>Early steps in the European eel (Anguilla anguilla)-Vibrio vulnificus interaction in the gills: Role of the RtxA13 toxin.</title>
        <authorList>
            <person name="Callol A."/>
            <person name="Pajuelo D."/>
            <person name="Ebbesson L."/>
            <person name="Teles M."/>
            <person name="MacKenzie S."/>
            <person name="Amaro C."/>
        </authorList>
    </citation>
    <scope>NUCLEOTIDE SEQUENCE</scope>
</reference>
<dbReference type="EMBL" id="GBXM01061943">
    <property type="protein sequence ID" value="JAH46634.1"/>
    <property type="molecule type" value="Transcribed_RNA"/>
</dbReference>
<organism evidence="1">
    <name type="scientific">Anguilla anguilla</name>
    <name type="common">European freshwater eel</name>
    <name type="synonym">Muraena anguilla</name>
    <dbReference type="NCBI Taxonomy" id="7936"/>
    <lineage>
        <taxon>Eukaryota</taxon>
        <taxon>Metazoa</taxon>
        <taxon>Chordata</taxon>
        <taxon>Craniata</taxon>
        <taxon>Vertebrata</taxon>
        <taxon>Euteleostomi</taxon>
        <taxon>Actinopterygii</taxon>
        <taxon>Neopterygii</taxon>
        <taxon>Teleostei</taxon>
        <taxon>Anguilliformes</taxon>
        <taxon>Anguillidae</taxon>
        <taxon>Anguilla</taxon>
    </lineage>
</organism>
<reference evidence="1" key="1">
    <citation type="submission" date="2014-11" db="EMBL/GenBank/DDBJ databases">
        <authorList>
            <person name="Amaro Gonzalez C."/>
        </authorList>
    </citation>
    <scope>NUCLEOTIDE SEQUENCE</scope>
</reference>
<accession>A0A0E9SZ50</accession>
<sequence length="56" mass="6757">MESYTWQCRELNKFHEVQCILFISWYKADRKNKTRSKPSIWLDLTHVIRPTNGVTS</sequence>
<protein>
    <submittedName>
        <fullName evidence="1">Uncharacterized protein</fullName>
    </submittedName>
</protein>
<dbReference type="AlphaFoldDB" id="A0A0E9SZ50"/>
<name>A0A0E9SZ50_ANGAN</name>
<proteinExistence type="predicted"/>
<evidence type="ECO:0000313" key="1">
    <source>
        <dbReference type="EMBL" id="JAH46634.1"/>
    </source>
</evidence>